<evidence type="ECO:0000256" key="1">
    <source>
        <dbReference type="SAM" id="MobiDB-lite"/>
    </source>
</evidence>
<evidence type="ECO:0000313" key="2">
    <source>
        <dbReference type="EMBL" id="WND02830.1"/>
    </source>
</evidence>
<sequence>MHIDYDGKVQTALRDVVKSVMSDVVKDGLDGDHHFYITFKTQQEGVEIPDHLTTEYPEEMTIVIQHKFWGLKVTDERLEVGLYFNRAPEMLYIPFVAITAFMDPSVQFALQFHDNLEDEDHDGLMDAETLEEAEAIIAAEEAKVQASAADDNSPAGEDKGGDNVVTLDFSRKK</sequence>
<dbReference type="Gene3D" id="2.30.30.220">
    <property type="entry name" value="SspB-like"/>
    <property type="match status" value="1"/>
</dbReference>
<name>A0AA52EHE6_9PROT</name>
<organism evidence="2 3">
    <name type="scientific">Temperatibacter marinus</name>
    <dbReference type="NCBI Taxonomy" id="1456591"/>
    <lineage>
        <taxon>Bacteria</taxon>
        <taxon>Pseudomonadati</taxon>
        <taxon>Pseudomonadota</taxon>
        <taxon>Alphaproteobacteria</taxon>
        <taxon>Kordiimonadales</taxon>
        <taxon>Temperatibacteraceae</taxon>
        <taxon>Temperatibacter</taxon>
    </lineage>
</organism>
<evidence type="ECO:0000313" key="3">
    <source>
        <dbReference type="Proteomes" id="UP001268683"/>
    </source>
</evidence>
<protein>
    <submittedName>
        <fullName evidence="2">ClpXP protease specificity-enhancing factor SspB</fullName>
    </submittedName>
</protein>
<dbReference type="GO" id="GO:0006508">
    <property type="term" value="P:proteolysis"/>
    <property type="evidence" value="ECO:0007669"/>
    <property type="project" value="UniProtKB-KW"/>
</dbReference>
<keyword evidence="2" id="KW-0378">Hydrolase</keyword>
<dbReference type="Proteomes" id="UP001268683">
    <property type="component" value="Chromosome"/>
</dbReference>
<dbReference type="GO" id="GO:0008233">
    <property type="term" value="F:peptidase activity"/>
    <property type="evidence" value="ECO:0007669"/>
    <property type="project" value="UniProtKB-KW"/>
</dbReference>
<dbReference type="EMBL" id="CP123872">
    <property type="protein sequence ID" value="WND02830.1"/>
    <property type="molecule type" value="Genomic_DNA"/>
</dbReference>
<dbReference type="InterPro" id="IPR036760">
    <property type="entry name" value="SspB-like_sf"/>
</dbReference>
<dbReference type="KEGG" id="tmk:QGN29_00450"/>
<dbReference type="AlphaFoldDB" id="A0AA52EHE6"/>
<dbReference type="RefSeq" id="WP_310798669.1">
    <property type="nucleotide sequence ID" value="NZ_CP123872.1"/>
</dbReference>
<feature type="region of interest" description="Disordered" evidence="1">
    <location>
        <begin position="143"/>
        <end position="173"/>
    </location>
</feature>
<keyword evidence="3" id="KW-1185">Reference proteome</keyword>
<gene>
    <name evidence="2" type="ORF">QGN29_00450</name>
</gene>
<accession>A0AA52EHE6</accession>
<dbReference type="InterPro" id="IPR007481">
    <property type="entry name" value="SspB"/>
</dbReference>
<keyword evidence="2" id="KW-0645">Protease</keyword>
<dbReference type="SUPFAM" id="SSF101738">
    <property type="entry name" value="SspB-like"/>
    <property type="match status" value="1"/>
</dbReference>
<reference evidence="2" key="1">
    <citation type="submission" date="2023-04" db="EMBL/GenBank/DDBJ databases">
        <title>Complete genome sequence of Temperatibacter marinus.</title>
        <authorList>
            <person name="Rong J.-C."/>
            <person name="Yi M.-L."/>
            <person name="Zhao Q."/>
        </authorList>
    </citation>
    <scope>NUCLEOTIDE SEQUENCE</scope>
    <source>
        <strain evidence="2">NBRC 110045</strain>
    </source>
</reference>
<proteinExistence type="predicted"/>
<dbReference type="Pfam" id="PF04386">
    <property type="entry name" value="SspB"/>
    <property type="match status" value="1"/>
</dbReference>